<name>A0A9W9BIH4_9HYPO</name>
<reference evidence="1" key="1">
    <citation type="submission" date="2022-10" db="EMBL/GenBank/DDBJ databases">
        <title>Tapping the CABI collections for fungal endophytes: first genome assemblies for Collariella, Neodidymelliopsis, Ascochyta clinopodiicola, Didymella pomorum, Didymosphaeria variabile, Neocosmospora piperis and Neocucurbitaria cava.</title>
        <authorList>
            <person name="Hill R."/>
        </authorList>
    </citation>
    <scope>NUCLEOTIDE SEQUENCE</scope>
    <source>
        <strain evidence="1">IMI 366586</strain>
    </source>
</reference>
<evidence type="ECO:0000313" key="1">
    <source>
        <dbReference type="EMBL" id="KAJ4313175.1"/>
    </source>
</evidence>
<dbReference type="AlphaFoldDB" id="A0A9W9BIH4"/>
<dbReference type="EMBL" id="JAPEUR010000266">
    <property type="protein sequence ID" value="KAJ4313175.1"/>
    <property type="molecule type" value="Genomic_DNA"/>
</dbReference>
<protein>
    <submittedName>
        <fullName evidence="1">Uncharacterized protein</fullName>
    </submittedName>
</protein>
<accession>A0A9W9BIH4</accession>
<dbReference type="Proteomes" id="UP001140502">
    <property type="component" value="Unassembled WGS sequence"/>
</dbReference>
<evidence type="ECO:0000313" key="2">
    <source>
        <dbReference type="Proteomes" id="UP001140502"/>
    </source>
</evidence>
<keyword evidence="2" id="KW-1185">Reference proteome</keyword>
<dbReference type="OrthoDB" id="4843603at2759"/>
<gene>
    <name evidence="1" type="ORF">N0V84_009554</name>
</gene>
<organism evidence="1 2">
    <name type="scientific">Fusarium piperis</name>
    <dbReference type="NCBI Taxonomy" id="1435070"/>
    <lineage>
        <taxon>Eukaryota</taxon>
        <taxon>Fungi</taxon>
        <taxon>Dikarya</taxon>
        <taxon>Ascomycota</taxon>
        <taxon>Pezizomycotina</taxon>
        <taxon>Sordariomycetes</taxon>
        <taxon>Hypocreomycetidae</taxon>
        <taxon>Hypocreales</taxon>
        <taxon>Nectriaceae</taxon>
        <taxon>Fusarium</taxon>
        <taxon>Fusarium solani species complex</taxon>
    </lineage>
</organism>
<proteinExistence type="predicted"/>
<comment type="caution">
    <text evidence="1">The sequence shown here is derived from an EMBL/GenBank/DDBJ whole genome shotgun (WGS) entry which is preliminary data.</text>
</comment>
<sequence length="167" mass="18753">MIRNLEEWSVTARDRNLTWRDETEWEEWPATSFSPNRMAEGSRTHKYANQKTQDEGKGILARIKGWANGVLALSEPGHDIKQLREMLQGRFSHQLRDVVQGIQAVSGICDELSTFSSLVNGLHSPANWIATGGKSTVLLKKIAHPKDQAKALNSLQQELTRHLGVLD</sequence>